<sequence length="234" mass="27150">MLLYQKIRQYIYTLIEQQPTMKKLPSERELLELFQSTRITVREALTLLETEGIIYRQNRKGWFICPPRLQWDPVNKVDFYQLAKDQDFLAKTSLIAINTVKVDGDVNSAFVGNNNQDTDVSLFKICRVRSLDDRPVMVEEIYCQTAQFEGLEKKDLEGSITTIFSQDYDVKISRESSRIYVTALPADKAAQLQLNSGASCLKIFRQRFNENNELIDYNIEYWVHGAIEINVTSN</sequence>
<proteinExistence type="predicted"/>
<organism evidence="5 6">
    <name type="scientific">Paraglaciecola arctica BSs20135</name>
    <dbReference type="NCBI Taxonomy" id="493475"/>
    <lineage>
        <taxon>Bacteria</taxon>
        <taxon>Pseudomonadati</taxon>
        <taxon>Pseudomonadota</taxon>
        <taxon>Gammaproteobacteria</taxon>
        <taxon>Alteromonadales</taxon>
        <taxon>Alteromonadaceae</taxon>
        <taxon>Paraglaciecola</taxon>
    </lineage>
</organism>
<dbReference type="CDD" id="cd07377">
    <property type="entry name" value="WHTH_GntR"/>
    <property type="match status" value="1"/>
</dbReference>
<gene>
    <name evidence="5" type="ORF">GARC_0872</name>
</gene>
<evidence type="ECO:0000313" key="5">
    <source>
        <dbReference type="EMBL" id="GAC17853.1"/>
    </source>
</evidence>
<dbReference type="Gene3D" id="1.10.10.10">
    <property type="entry name" value="Winged helix-like DNA-binding domain superfamily/Winged helix DNA-binding domain"/>
    <property type="match status" value="1"/>
</dbReference>
<dbReference type="PANTHER" id="PTHR44846:SF7">
    <property type="entry name" value="TRANSCRIPTIONAL REGULATOR OF 2-AMINOETHYLPHOSPHONATE DEGRADATION OPERONS-RELATED"/>
    <property type="match status" value="1"/>
</dbReference>
<dbReference type="Pfam" id="PF00392">
    <property type="entry name" value="GntR"/>
    <property type="match status" value="1"/>
</dbReference>
<dbReference type="InterPro" id="IPR000524">
    <property type="entry name" value="Tscrpt_reg_HTH_GntR"/>
</dbReference>
<dbReference type="GO" id="GO:0003700">
    <property type="term" value="F:DNA-binding transcription factor activity"/>
    <property type="evidence" value="ECO:0007669"/>
    <property type="project" value="InterPro"/>
</dbReference>
<protein>
    <recommendedName>
        <fullName evidence="4">HTH gntR-type domain-containing protein</fullName>
    </recommendedName>
</protein>
<accession>K6YMK5</accession>
<name>K6YMK5_9ALTE</name>
<evidence type="ECO:0000313" key="6">
    <source>
        <dbReference type="Proteomes" id="UP000006327"/>
    </source>
</evidence>
<dbReference type="SMART" id="SM00866">
    <property type="entry name" value="UTRA"/>
    <property type="match status" value="1"/>
</dbReference>
<comment type="caution">
    <text evidence="5">The sequence shown here is derived from an EMBL/GenBank/DDBJ whole genome shotgun (WGS) entry which is preliminary data.</text>
</comment>
<keyword evidence="6" id="KW-1185">Reference proteome</keyword>
<keyword evidence="3" id="KW-0804">Transcription</keyword>
<dbReference type="InterPro" id="IPR050679">
    <property type="entry name" value="Bact_HTH_transcr_reg"/>
</dbReference>
<keyword evidence="2" id="KW-0238">DNA-binding</keyword>
<reference evidence="5 6" key="1">
    <citation type="journal article" date="2017" name="Antonie Van Leeuwenhoek">
        <title>Rhizobium rhizosphaerae sp. nov., a novel species isolated from rice rhizosphere.</title>
        <authorList>
            <person name="Zhao J.J."/>
            <person name="Zhang J."/>
            <person name="Zhang R.J."/>
            <person name="Zhang C.W."/>
            <person name="Yin H.Q."/>
            <person name="Zhang X.X."/>
        </authorList>
    </citation>
    <scope>NUCLEOTIDE SEQUENCE [LARGE SCALE GENOMIC DNA]</scope>
    <source>
        <strain evidence="5 6">BSs20135</strain>
    </source>
</reference>
<dbReference type="SUPFAM" id="SSF46785">
    <property type="entry name" value="Winged helix' DNA-binding domain"/>
    <property type="match status" value="1"/>
</dbReference>
<dbReference type="Proteomes" id="UP000006327">
    <property type="component" value="Unassembled WGS sequence"/>
</dbReference>
<dbReference type="OrthoDB" id="9784545at2"/>
<evidence type="ECO:0000259" key="4">
    <source>
        <dbReference type="PROSITE" id="PS50949"/>
    </source>
</evidence>
<dbReference type="GO" id="GO:0003677">
    <property type="term" value="F:DNA binding"/>
    <property type="evidence" value="ECO:0007669"/>
    <property type="project" value="UniProtKB-KW"/>
</dbReference>
<dbReference type="PROSITE" id="PS50949">
    <property type="entry name" value="HTH_GNTR"/>
    <property type="match status" value="1"/>
</dbReference>
<dbReference type="GO" id="GO:0045892">
    <property type="term" value="P:negative regulation of DNA-templated transcription"/>
    <property type="evidence" value="ECO:0007669"/>
    <property type="project" value="TreeGrafter"/>
</dbReference>
<evidence type="ECO:0000256" key="1">
    <source>
        <dbReference type="ARBA" id="ARBA00023015"/>
    </source>
</evidence>
<dbReference type="STRING" id="493475.GARC_0872"/>
<dbReference type="PANTHER" id="PTHR44846">
    <property type="entry name" value="MANNOSYL-D-GLYCERATE TRANSPORT/METABOLISM SYSTEM REPRESSOR MNGR-RELATED"/>
    <property type="match status" value="1"/>
</dbReference>
<dbReference type="RefSeq" id="WP_007617069.1">
    <property type="nucleotide sequence ID" value="NZ_BAEO01000010.1"/>
</dbReference>
<dbReference type="Gene3D" id="3.40.1410.10">
    <property type="entry name" value="Chorismate lyase-like"/>
    <property type="match status" value="1"/>
</dbReference>
<dbReference type="InterPro" id="IPR011663">
    <property type="entry name" value="UTRA"/>
</dbReference>
<dbReference type="InterPro" id="IPR036388">
    <property type="entry name" value="WH-like_DNA-bd_sf"/>
</dbReference>
<dbReference type="SMART" id="SM00345">
    <property type="entry name" value="HTH_GNTR"/>
    <property type="match status" value="1"/>
</dbReference>
<evidence type="ECO:0000256" key="2">
    <source>
        <dbReference type="ARBA" id="ARBA00023125"/>
    </source>
</evidence>
<feature type="domain" description="HTH gntR-type" evidence="4">
    <location>
        <begin position="1"/>
        <end position="67"/>
    </location>
</feature>
<dbReference type="PRINTS" id="PR00035">
    <property type="entry name" value="HTHGNTR"/>
</dbReference>
<evidence type="ECO:0000256" key="3">
    <source>
        <dbReference type="ARBA" id="ARBA00023163"/>
    </source>
</evidence>
<keyword evidence="1" id="KW-0805">Transcription regulation</keyword>
<dbReference type="InterPro" id="IPR036390">
    <property type="entry name" value="WH_DNA-bd_sf"/>
</dbReference>
<dbReference type="EMBL" id="BAEO01000010">
    <property type="protein sequence ID" value="GAC17853.1"/>
    <property type="molecule type" value="Genomic_DNA"/>
</dbReference>
<dbReference type="AlphaFoldDB" id="K6YMK5"/>
<dbReference type="InterPro" id="IPR028978">
    <property type="entry name" value="Chorismate_lyase_/UTRA_dom_sf"/>
</dbReference>
<dbReference type="eggNOG" id="COG2188">
    <property type="taxonomic scope" value="Bacteria"/>
</dbReference>
<dbReference type="SUPFAM" id="SSF64288">
    <property type="entry name" value="Chorismate lyase-like"/>
    <property type="match status" value="1"/>
</dbReference>
<dbReference type="Pfam" id="PF07702">
    <property type="entry name" value="UTRA"/>
    <property type="match status" value="1"/>
</dbReference>